<evidence type="ECO:0000313" key="1">
    <source>
        <dbReference type="EMBL" id="GMA34256.1"/>
    </source>
</evidence>
<organism evidence="1 2">
    <name type="scientific">Demequina litorisediminis</name>
    <dbReference type="NCBI Taxonomy" id="1849022"/>
    <lineage>
        <taxon>Bacteria</taxon>
        <taxon>Bacillati</taxon>
        <taxon>Actinomycetota</taxon>
        <taxon>Actinomycetes</taxon>
        <taxon>Micrococcales</taxon>
        <taxon>Demequinaceae</taxon>
        <taxon>Demequina</taxon>
    </lineage>
</organism>
<reference evidence="2" key="1">
    <citation type="journal article" date="2019" name="Int. J. Syst. Evol. Microbiol.">
        <title>The Global Catalogue of Microorganisms (GCM) 10K type strain sequencing project: providing services to taxonomists for standard genome sequencing and annotation.</title>
        <authorList>
            <consortium name="The Broad Institute Genomics Platform"/>
            <consortium name="The Broad Institute Genome Sequencing Center for Infectious Disease"/>
            <person name="Wu L."/>
            <person name="Ma J."/>
        </authorList>
    </citation>
    <scope>NUCLEOTIDE SEQUENCE [LARGE SCALE GENOMIC DNA]</scope>
    <source>
        <strain evidence="2">NBRC 112299</strain>
    </source>
</reference>
<dbReference type="PANTHER" id="PTHR43680">
    <property type="entry name" value="NITRATE REDUCTASE MOLYBDENUM COFACTOR ASSEMBLY CHAPERONE"/>
    <property type="match status" value="1"/>
</dbReference>
<accession>A0ABQ6I968</accession>
<keyword evidence="2" id="KW-1185">Reference proteome</keyword>
<dbReference type="Proteomes" id="UP001157125">
    <property type="component" value="Unassembled WGS sequence"/>
</dbReference>
<name>A0ABQ6I968_9MICO</name>
<dbReference type="PANTHER" id="PTHR43680:SF2">
    <property type="entry name" value="NITRATE REDUCTASE MOLYBDENUM COFACTOR ASSEMBLY CHAPERONE NARJ"/>
    <property type="match status" value="1"/>
</dbReference>
<sequence>MVLEFAARGDRLTGDALLVEHRVSIGLLREALAKAESPYAAVVDGILATLPPLTDEIRERMTQLARQGPPQESVGLEPFALLPVLESQGGRR</sequence>
<gene>
    <name evidence="1" type="ORF">GCM10025876_04600</name>
</gene>
<dbReference type="EMBL" id="BSUN01000001">
    <property type="protein sequence ID" value="GMA34256.1"/>
    <property type="molecule type" value="Genomic_DNA"/>
</dbReference>
<evidence type="ECO:0000313" key="2">
    <source>
        <dbReference type="Proteomes" id="UP001157125"/>
    </source>
</evidence>
<protein>
    <submittedName>
        <fullName evidence="1">Uncharacterized protein</fullName>
    </submittedName>
</protein>
<comment type="caution">
    <text evidence="1">The sequence shown here is derived from an EMBL/GenBank/DDBJ whole genome shotgun (WGS) entry which is preliminary data.</text>
</comment>
<dbReference type="RefSeq" id="WP_284327307.1">
    <property type="nucleotide sequence ID" value="NZ_BSUN01000001.1"/>
</dbReference>
<proteinExistence type="predicted"/>
<dbReference type="InterPro" id="IPR003765">
    <property type="entry name" value="NO3_reductase_chaperone_NarJ"/>
</dbReference>